<keyword evidence="2" id="KW-1185">Reference proteome</keyword>
<sequence>MIDTVVNAGAAVKKIIQTISAGMSESITLQMARGHFAAGRYKEATESFKELLKKSNDGEYRRCLADCYLQRAQAMAGKGMFKEACILWENYADYAEKPLHARDMYVLWQLAAKNHRKAHAALEGFDGRQLDEDYPELAMCLGALLVSGLEELPPHLPQDSALLRHWSLIGEALAAYRNGDAEQCGQSLKKLPYRSAFRDLGILLKVQLLDTVSSEQAGALLSKIPETSPYRPVVNACLAYLKSGADFVDALTGLEHNQRRAVARARGISGKRADLLETLIKQKARLADKARFNLVLQYRDLFGGQAAQAYCQGALEQYPDGYADYLKHFSIADEFEENRVRALSCEQNGRGGDARYFWERCLDILKKDRPANDRKIALILRHLADRVSRADAAKLLAASLEFDPDDRQSYLGILSIYEKDQLNPAHYEQWLERGLLRFPANTELLVRAAKSAANRKAFKKAAAYAKALLKVDPVNTLAKQLLFANHMAHARRLLKTEKYHLVEKEIRFAEQLTVDKRLRLQAELLRGLYLWRAEDKNQGLQHIVDVLGKLNDNPVAMQFQAQMEAGLLELATAMLTKALPAFKDYLLSARELQGLIATLEYYDGQLDDGALLIDALDKIKAPVKKSLQWLLDHETLLLSWCRVLEQVGHFELLKHCAKMGHAKWRAPAWLYYLTVGECRGDYSRLDFMRLFALRDASEQAKEEGDLKTAVSIERILVQHDSYMDNPCEFEDEEAGLDDPEVENDPIEDLFGHLPNSIMTKVAKKAQGIMKKNDPGRLADKYIRRYAGSIDGQTLAILFMNQDFYASVTLLEAAEELRIDIGIDFENIVGRFQNDSPQFSLPFF</sequence>
<organism evidence="1 2">
    <name type="scientific">Methylomonas subterranea</name>
    <dbReference type="NCBI Taxonomy" id="2952225"/>
    <lineage>
        <taxon>Bacteria</taxon>
        <taxon>Pseudomonadati</taxon>
        <taxon>Pseudomonadota</taxon>
        <taxon>Gammaproteobacteria</taxon>
        <taxon>Methylococcales</taxon>
        <taxon>Methylococcaceae</taxon>
        <taxon>Methylomonas</taxon>
    </lineage>
</organism>
<dbReference type="EMBL" id="JANIBJ010000002">
    <property type="protein sequence ID" value="MCQ8102751.1"/>
    <property type="molecule type" value="Genomic_DNA"/>
</dbReference>
<name>A0ABT1TBY3_9GAMM</name>
<protein>
    <recommendedName>
        <fullName evidence="3">Tetratricopeptide repeat protein</fullName>
    </recommendedName>
</protein>
<dbReference type="SUPFAM" id="SSF48452">
    <property type="entry name" value="TPR-like"/>
    <property type="match status" value="1"/>
</dbReference>
<dbReference type="Proteomes" id="UP001524499">
    <property type="component" value="Unassembled WGS sequence"/>
</dbReference>
<evidence type="ECO:0008006" key="3">
    <source>
        <dbReference type="Google" id="ProtNLM"/>
    </source>
</evidence>
<comment type="caution">
    <text evidence="1">The sequence shown here is derived from an EMBL/GenBank/DDBJ whole genome shotgun (WGS) entry which is preliminary data.</text>
</comment>
<reference evidence="1 2" key="1">
    <citation type="submission" date="2022-07" db="EMBL/GenBank/DDBJ databases">
        <title>Methylomonas rivi sp. nov., Methylomonas rosea sp. nov., Methylomonas aureus sp. nov. and Methylomonas subterranea sp. nov., four novel methanotrophs isolated from a freshwater creek and the deep terrestrial subsurface.</title>
        <authorList>
            <person name="Abin C."/>
            <person name="Sankaranarayanan K."/>
            <person name="Garner C."/>
            <person name="Sindelar R."/>
            <person name="Kotary K."/>
            <person name="Garner R."/>
            <person name="Barclay S."/>
            <person name="Lawson P."/>
            <person name="Krumholz L."/>
        </authorList>
    </citation>
    <scope>NUCLEOTIDE SEQUENCE [LARGE SCALE GENOMIC DNA]</scope>
    <source>
        <strain evidence="1 2">SURF-2</strain>
    </source>
</reference>
<accession>A0ABT1TBY3</accession>
<gene>
    <name evidence="1" type="ORF">NP590_01435</name>
</gene>
<dbReference type="RefSeq" id="WP_256600369.1">
    <property type="nucleotide sequence ID" value="NZ_JANIBJ010000002.1"/>
</dbReference>
<proteinExistence type="predicted"/>
<evidence type="ECO:0000313" key="1">
    <source>
        <dbReference type="EMBL" id="MCQ8102751.1"/>
    </source>
</evidence>
<evidence type="ECO:0000313" key="2">
    <source>
        <dbReference type="Proteomes" id="UP001524499"/>
    </source>
</evidence>
<dbReference type="InterPro" id="IPR011990">
    <property type="entry name" value="TPR-like_helical_dom_sf"/>
</dbReference>
<dbReference type="Gene3D" id="1.25.40.10">
    <property type="entry name" value="Tetratricopeptide repeat domain"/>
    <property type="match status" value="1"/>
</dbReference>